<keyword evidence="3 6" id="KW-0328">Glycosyltransferase</keyword>
<evidence type="ECO:0000256" key="1">
    <source>
        <dbReference type="ARBA" id="ARBA00004889"/>
    </source>
</evidence>
<keyword evidence="6" id="KW-0460">Magnesium</keyword>
<dbReference type="Pfam" id="PF00156">
    <property type="entry name" value="Pribosyltran"/>
    <property type="match status" value="1"/>
</dbReference>
<dbReference type="Gene3D" id="3.40.50.2020">
    <property type="match status" value="1"/>
</dbReference>
<protein>
    <recommendedName>
        <fullName evidence="2 6">Orotate phosphoribosyltransferase</fullName>
        <shortName evidence="6">OPRT</shortName>
        <shortName evidence="6">OPRTase</shortName>
        <ecNumber evidence="2 6">2.4.2.10</ecNumber>
    </recommendedName>
</protein>
<comment type="similarity">
    <text evidence="6">Belongs to the purine/pyrimidine phosphoribosyltransferase family. PyrE subfamily.</text>
</comment>
<dbReference type="InterPro" id="IPR004467">
    <property type="entry name" value="Or_phspho_trans_dom"/>
</dbReference>
<organism evidence="8 9">
    <name type="scientific">Flavobacterium pisciphilum</name>
    <dbReference type="NCBI Taxonomy" id="2893755"/>
    <lineage>
        <taxon>Bacteria</taxon>
        <taxon>Pseudomonadati</taxon>
        <taxon>Bacteroidota</taxon>
        <taxon>Flavobacteriia</taxon>
        <taxon>Flavobacteriales</taxon>
        <taxon>Flavobacteriaceae</taxon>
        <taxon>Flavobacterium</taxon>
    </lineage>
</organism>
<keyword evidence="9" id="KW-1185">Reference proteome</keyword>
<dbReference type="NCBIfam" id="TIGR00336">
    <property type="entry name" value="pyrE"/>
    <property type="match status" value="1"/>
</dbReference>
<comment type="pathway">
    <text evidence="1 6">Pyrimidine metabolism; UMP biosynthesis via de novo pathway; UMP from orotate: step 1/2.</text>
</comment>
<evidence type="ECO:0000256" key="4">
    <source>
        <dbReference type="ARBA" id="ARBA00022679"/>
    </source>
</evidence>
<dbReference type="EC" id="2.4.2.10" evidence="2 6"/>
<comment type="catalytic activity">
    <reaction evidence="6">
        <text>orotidine 5'-phosphate + diphosphate = orotate + 5-phospho-alpha-D-ribose 1-diphosphate</text>
        <dbReference type="Rhea" id="RHEA:10380"/>
        <dbReference type="ChEBI" id="CHEBI:30839"/>
        <dbReference type="ChEBI" id="CHEBI:33019"/>
        <dbReference type="ChEBI" id="CHEBI:57538"/>
        <dbReference type="ChEBI" id="CHEBI:58017"/>
        <dbReference type="EC" id="2.4.2.10"/>
    </reaction>
</comment>
<comment type="subunit">
    <text evidence="6">Homodimer.</text>
</comment>
<dbReference type="InterPro" id="IPR023031">
    <property type="entry name" value="OPRT"/>
</dbReference>
<gene>
    <name evidence="6 8" type="primary">pyrE</name>
    <name evidence="8" type="ORF">LNQ49_21900</name>
</gene>
<comment type="caution">
    <text evidence="8">The sequence shown here is derived from an EMBL/GenBank/DDBJ whole genome shotgun (WGS) entry which is preliminary data.</text>
</comment>
<feature type="binding site" evidence="6">
    <location>
        <position position="104"/>
    </location>
    <ligand>
        <name>5-phospho-alpha-D-ribose 1-diphosphate</name>
        <dbReference type="ChEBI" id="CHEBI:58017"/>
        <note>ligand shared between dimeric partners</note>
    </ligand>
</feature>
<name>A0ABS8MZQ2_9FLAO</name>
<dbReference type="SUPFAM" id="SSF53271">
    <property type="entry name" value="PRTase-like"/>
    <property type="match status" value="1"/>
</dbReference>
<evidence type="ECO:0000313" key="9">
    <source>
        <dbReference type="Proteomes" id="UP001430919"/>
    </source>
</evidence>
<keyword evidence="4 6" id="KW-0808">Transferase</keyword>
<feature type="binding site" evidence="6">
    <location>
        <position position="106"/>
    </location>
    <ligand>
        <name>5-phospho-alpha-D-ribose 1-diphosphate</name>
        <dbReference type="ChEBI" id="CHEBI:58017"/>
        <note>ligand shared between dimeric partners</note>
    </ligand>
</feature>
<dbReference type="CDD" id="cd06223">
    <property type="entry name" value="PRTases_typeI"/>
    <property type="match status" value="1"/>
</dbReference>
<comment type="function">
    <text evidence="6">Catalyzes the transfer of a ribosyl phosphate group from 5-phosphoribose 1-diphosphate to orotate, leading to the formation of orotidine monophosphate (OMP).</text>
</comment>
<reference evidence="8" key="1">
    <citation type="submission" date="2021-11" db="EMBL/GenBank/DDBJ databases">
        <title>Description of novel Flavobacterium species.</title>
        <authorList>
            <person name="Saticioglu I.B."/>
            <person name="Ay H."/>
            <person name="Altun S."/>
            <person name="Duman M."/>
        </authorList>
    </citation>
    <scope>NUCLEOTIDE SEQUENCE</scope>
    <source>
        <strain evidence="8">F-65</strain>
    </source>
</reference>
<dbReference type="HAMAP" id="MF_01208">
    <property type="entry name" value="PyrE"/>
    <property type="match status" value="1"/>
</dbReference>
<dbReference type="RefSeq" id="WP_229991068.1">
    <property type="nucleotide sequence ID" value="NZ_JAJJMO010000001.1"/>
</dbReference>
<dbReference type="InterPro" id="IPR000836">
    <property type="entry name" value="PRTase_dom"/>
</dbReference>
<accession>A0ABS8MZQ2</accession>
<dbReference type="EMBL" id="JAJJMO010000001">
    <property type="protein sequence ID" value="MCC9074249.1"/>
    <property type="molecule type" value="Genomic_DNA"/>
</dbReference>
<evidence type="ECO:0000256" key="5">
    <source>
        <dbReference type="ARBA" id="ARBA00022975"/>
    </source>
</evidence>
<evidence type="ECO:0000313" key="8">
    <source>
        <dbReference type="EMBL" id="MCC9074249.1"/>
    </source>
</evidence>
<feature type="binding site" evidence="6">
    <location>
        <position position="100"/>
    </location>
    <ligand>
        <name>5-phospho-alpha-D-ribose 1-diphosphate</name>
        <dbReference type="ChEBI" id="CHEBI:58017"/>
        <note>ligand shared between dimeric partners</note>
    </ligand>
</feature>
<sequence>MIFNKDTAEKTAELLLQINAIKLNPGNPFTWASGWKSPIYCDNRLILSFPSIRNYVRDEFAKNIEKQFGKPDVIAGVATGAIGIGILVAESLGLPFVYVRPEPKKHGRQNQVEGFLQKGQNVVVVEDLISTGNSSLLAVEALRNAGANIKGMAAIFTYGFDVAEKNFKDAKIDLYTLSNYSNLLNLAVAKKYIPEEDLITLQEWNVNPAAWKQE</sequence>
<evidence type="ECO:0000256" key="2">
    <source>
        <dbReference type="ARBA" id="ARBA00011971"/>
    </source>
</evidence>
<comment type="caution">
    <text evidence="6">Lacks conserved residue(s) required for the propagation of feature annotation.</text>
</comment>
<dbReference type="GO" id="GO:0004588">
    <property type="term" value="F:orotate phosphoribosyltransferase activity"/>
    <property type="evidence" value="ECO:0007669"/>
    <property type="project" value="UniProtKB-EC"/>
</dbReference>
<feature type="domain" description="Phosphoribosyltransferase" evidence="7">
    <location>
        <begin position="59"/>
        <end position="169"/>
    </location>
</feature>
<proteinExistence type="inferred from homology"/>
<dbReference type="InterPro" id="IPR029057">
    <property type="entry name" value="PRTase-like"/>
</dbReference>
<evidence type="ECO:0000256" key="3">
    <source>
        <dbReference type="ARBA" id="ARBA00022676"/>
    </source>
</evidence>
<dbReference type="Proteomes" id="UP001430919">
    <property type="component" value="Unassembled WGS sequence"/>
</dbReference>
<comment type="cofactor">
    <cofactor evidence="6">
        <name>Mg(2+)</name>
        <dbReference type="ChEBI" id="CHEBI:18420"/>
    </cofactor>
</comment>
<dbReference type="PANTHER" id="PTHR19278">
    <property type="entry name" value="OROTATE PHOSPHORIBOSYLTRANSFERASE"/>
    <property type="match status" value="1"/>
</dbReference>
<feature type="binding site" evidence="6">
    <location>
        <position position="130"/>
    </location>
    <ligand>
        <name>orotate</name>
        <dbReference type="ChEBI" id="CHEBI:30839"/>
    </ligand>
</feature>
<dbReference type="PANTHER" id="PTHR19278:SF9">
    <property type="entry name" value="URIDINE 5'-MONOPHOSPHATE SYNTHASE"/>
    <property type="match status" value="1"/>
</dbReference>
<evidence type="ECO:0000259" key="7">
    <source>
        <dbReference type="Pfam" id="PF00156"/>
    </source>
</evidence>
<evidence type="ECO:0000256" key="6">
    <source>
        <dbReference type="HAMAP-Rule" id="MF_01208"/>
    </source>
</evidence>
<feature type="binding site" description="in other chain" evidence="6">
    <location>
        <begin position="126"/>
        <end position="134"/>
    </location>
    <ligand>
        <name>5-phospho-alpha-D-ribose 1-diphosphate</name>
        <dbReference type="ChEBI" id="CHEBI:58017"/>
        <note>ligand shared between dimeric partners</note>
    </ligand>
</feature>
<keyword evidence="5 6" id="KW-0665">Pyrimidine biosynthesis</keyword>